<comment type="function">
    <text evidence="7">Plays a role in the transport of magnesium and cobalt ions.</text>
</comment>
<dbReference type="SUPFAM" id="SSF56176">
    <property type="entry name" value="FAD-binding/transporter-associated domain-like"/>
    <property type="match status" value="1"/>
</dbReference>
<protein>
    <recommendedName>
        <fullName evidence="8">Magnesium and cobalt efflux protein CorC</fullName>
    </recommendedName>
</protein>
<evidence type="ECO:0000256" key="1">
    <source>
        <dbReference type="ARBA" id="ARBA00006337"/>
    </source>
</evidence>
<keyword evidence="4" id="KW-0460">Magnesium</keyword>
<evidence type="ECO:0000256" key="8">
    <source>
        <dbReference type="ARBA" id="ARBA00040729"/>
    </source>
</evidence>
<dbReference type="Gene3D" id="3.30.465.10">
    <property type="match status" value="1"/>
</dbReference>
<comment type="caution">
    <text evidence="12">The sequence shown here is derived from an EMBL/GenBank/DDBJ whole genome shotgun (WGS) entry which is preliminary data.</text>
</comment>
<dbReference type="InterPro" id="IPR046342">
    <property type="entry name" value="CBS_dom_sf"/>
</dbReference>
<dbReference type="PANTHER" id="PTHR22777">
    <property type="entry name" value="HEMOLYSIN-RELATED"/>
    <property type="match status" value="1"/>
</dbReference>
<dbReference type="InterPro" id="IPR054115">
    <property type="entry name" value="CorC_N"/>
</dbReference>
<evidence type="ECO:0000256" key="9">
    <source>
        <dbReference type="PROSITE-ProRule" id="PRU00703"/>
    </source>
</evidence>
<keyword evidence="2" id="KW-0813">Transport</keyword>
<evidence type="ECO:0000256" key="7">
    <source>
        <dbReference type="ARBA" id="ARBA00037273"/>
    </source>
</evidence>
<reference evidence="12 13" key="1">
    <citation type="journal article" date="2018" name="Int. J. Syst. Evol. Microbiol.">
        <title>Parvibium lacunae gen. nov., sp. nov., a new member of the family Alcaligenaceae isolated from a freshwater pond.</title>
        <authorList>
            <person name="Chen W.M."/>
            <person name="Xie P.B."/>
            <person name="Hsu M.Y."/>
            <person name="Sheu S.Y."/>
        </authorList>
    </citation>
    <scope>NUCLEOTIDE SEQUENCE [LARGE SCALE GENOMIC DNA]</scope>
    <source>
        <strain evidence="12 13">KMB9</strain>
    </source>
</reference>
<evidence type="ECO:0000256" key="5">
    <source>
        <dbReference type="ARBA" id="ARBA00023122"/>
    </source>
</evidence>
<proteinExistence type="inferred from homology"/>
<dbReference type="GO" id="GO:0050660">
    <property type="term" value="F:flavin adenine dinucleotide binding"/>
    <property type="evidence" value="ECO:0007669"/>
    <property type="project" value="InterPro"/>
</dbReference>
<dbReference type="InterPro" id="IPR016169">
    <property type="entry name" value="FAD-bd_PCMH_sub2"/>
</dbReference>
<comment type="similarity">
    <text evidence="1">Belongs to the UPF0053 family.</text>
</comment>
<dbReference type="InterPro" id="IPR036318">
    <property type="entry name" value="FAD-bd_PCMH-like_sf"/>
</dbReference>
<keyword evidence="5 9" id="KW-0129">CBS domain</keyword>
<dbReference type="GO" id="GO:0005886">
    <property type="term" value="C:plasma membrane"/>
    <property type="evidence" value="ECO:0007669"/>
    <property type="project" value="TreeGrafter"/>
</dbReference>
<dbReference type="Proteomes" id="UP000252357">
    <property type="component" value="Unassembled WGS sequence"/>
</dbReference>
<evidence type="ECO:0000256" key="6">
    <source>
        <dbReference type="ARBA" id="ARBA00023285"/>
    </source>
</evidence>
<dbReference type="RefSeq" id="WP_114402495.1">
    <property type="nucleotide sequence ID" value="NZ_QPGB01000002.1"/>
</dbReference>
<dbReference type="InterPro" id="IPR044751">
    <property type="entry name" value="Ion_transp-like_CBS"/>
</dbReference>
<dbReference type="InterPro" id="IPR000644">
    <property type="entry name" value="CBS_dom"/>
</dbReference>
<evidence type="ECO:0000256" key="10">
    <source>
        <dbReference type="SAM" id="MobiDB-lite"/>
    </source>
</evidence>
<dbReference type="SMART" id="SM01091">
    <property type="entry name" value="CorC_HlyC"/>
    <property type="match status" value="1"/>
</dbReference>
<feature type="domain" description="CBS" evidence="11">
    <location>
        <begin position="94"/>
        <end position="154"/>
    </location>
</feature>
<dbReference type="CDD" id="cd04590">
    <property type="entry name" value="CBS_pair_CorC_HlyC_assoc"/>
    <property type="match status" value="1"/>
</dbReference>
<keyword evidence="6" id="KW-0170">Cobalt</keyword>
<keyword evidence="3" id="KW-0677">Repeat</keyword>
<accession>A0A368L4R2</accession>
<dbReference type="SMART" id="SM00116">
    <property type="entry name" value="CBS"/>
    <property type="match status" value="2"/>
</dbReference>
<dbReference type="PANTHER" id="PTHR22777:SF27">
    <property type="entry name" value="MAGNESIUM AND COBALT EFFLUX PROTEIN CORC"/>
    <property type="match status" value="1"/>
</dbReference>
<evidence type="ECO:0000313" key="12">
    <source>
        <dbReference type="EMBL" id="RCS58412.1"/>
    </source>
</evidence>
<feature type="region of interest" description="Disordered" evidence="10">
    <location>
        <begin position="1"/>
        <end position="33"/>
    </location>
</feature>
<dbReference type="PROSITE" id="PS51371">
    <property type="entry name" value="CBS"/>
    <property type="match status" value="2"/>
</dbReference>
<name>A0A368L4R2_9BURK</name>
<evidence type="ECO:0000256" key="4">
    <source>
        <dbReference type="ARBA" id="ARBA00022842"/>
    </source>
</evidence>
<dbReference type="SUPFAM" id="SSF54631">
    <property type="entry name" value="CBS-domain pair"/>
    <property type="match status" value="1"/>
</dbReference>
<gene>
    <name evidence="12" type="ORF">DU000_06250</name>
</gene>
<organism evidence="12 13">
    <name type="scientific">Parvibium lacunae</name>
    <dbReference type="NCBI Taxonomy" id="1888893"/>
    <lineage>
        <taxon>Bacteria</taxon>
        <taxon>Pseudomonadati</taxon>
        <taxon>Pseudomonadota</taxon>
        <taxon>Betaproteobacteria</taxon>
        <taxon>Burkholderiales</taxon>
        <taxon>Alcaligenaceae</taxon>
        <taxon>Parvibium</taxon>
    </lineage>
</organism>
<evidence type="ECO:0000256" key="2">
    <source>
        <dbReference type="ARBA" id="ARBA00022448"/>
    </source>
</evidence>
<keyword evidence="13" id="KW-1185">Reference proteome</keyword>
<dbReference type="Pfam" id="PF03471">
    <property type="entry name" value="CorC_HlyC"/>
    <property type="match status" value="1"/>
</dbReference>
<dbReference type="FunFam" id="3.10.580.10:FF:000002">
    <property type="entry name" value="Magnesium/cobalt efflux protein CorC"/>
    <property type="match status" value="1"/>
</dbReference>
<dbReference type="OrthoDB" id="9798188at2"/>
<dbReference type="Pfam" id="PF00571">
    <property type="entry name" value="CBS"/>
    <property type="match status" value="2"/>
</dbReference>
<dbReference type="Gene3D" id="3.10.580.10">
    <property type="entry name" value="CBS-domain"/>
    <property type="match status" value="1"/>
</dbReference>
<dbReference type="AlphaFoldDB" id="A0A368L4R2"/>
<dbReference type="InterPro" id="IPR005170">
    <property type="entry name" value="Transptr-assoc_dom"/>
</dbReference>
<evidence type="ECO:0000259" key="11">
    <source>
        <dbReference type="PROSITE" id="PS51371"/>
    </source>
</evidence>
<dbReference type="Pfam" id="PF21917">
    <property type="entry name" value="NMB0537_N"/>
    <property type="match status" value="1"/>
</dbReference>
<feature type="compositionally biased region" description="Low complexity" evidence="10">
    <location>
        <begin position="14"/>
        <end position="26"/>
    </location>
</feature>
<evidence type="ECO:0000313" key="13">
    <source>
        <dbReference type="Proteomes" id="UP000252357"/>
    </source>
</evidence>
<dbReference type="EMBL" id="QPGB01000002">
    <property type="protein sequence ID" value="RCS58412.1"/>
    <property type="molecule type" value="Genomic_DNA"/>
</dbReference>
<sequence>MPDPLPSSAHSSVPTPQTDTAQATPPGRVKPLKPQAARSLLERLSDFLMREPEDRQQLMEVLHHAHERNLLDADALSMMEGVLQVSDLAARDIMIPRAQMDMIDIEAEPQAWLPMVLETSHSRFPVYEGNRDRVIGILLAKDLLRYLIDQETDIRGMLRPAVFIPESKRLNVLLRDFRINRNHMALVVDEYGGVAGLVTIEDVLEQIVGDIEDEYDFDEEADNILLASDGRYRVRALTEITHFNETFGTQFSDEDVDTVGGLISDHLGRVPRRGEKILLDNIQFEVLRADARQVHLLLAEKTRSAPSLDDENEPPLA</sequence>
<feature type="domain" description="CBS" evidence="11">
    <location>
        <begin position="157"/>
        <end position="214"/>
    </location>
</feature>
<evidence type="ECO:0000256" key="3">
    <source>
        <dbReference type="ARBA" id="ARBA00022737"/>
    </source>
</evidence>